<evidence type="ECO:0000256" key="6">
    <source>
        <dbReference type="ARBA" id="ARBA00023306"/>
    </source>
</evidence>
<sequence>MARHSMSGCTARTTFHLIGPQSWTAVPAALVYDSSDPFAVRVRFGDDGAEDDRTHDGGSAFETAAQAAGADDDAYDPAPDEDGGVEWLLSRDLLRAGLIGPVGEGDVRLWPARNGLDVLFLQLRAPSGEALFEVSGVAVGQFLRETDALVPVGTESELLRVDDELTALLRGGTDNPTSH</sequence>
<dbReference type="AlphaFoldDB" id="A0A098Y253"/>
<dbReference type="Pfam" id="PF04686">
    <property type="entry name" value="SsgA"/>
    <property type="match status" value="1"/>
</dbReference>
<comment type="similarity">
    <text evidence="2">Belongs to the SsgA family.</text>
</comment>
<evidence type="ECO:0000256" key="5">
    <source>
        <dbReference type="ARBA" id="ARBA00023210"/>
    </source>
</evidence>
<dbReference type="EMBL" id="JPMX01000119">
    <property type="protein sequence ID" value="KGH44557.1"/>
    <property type="molecule type" value="Genomic_DNA"/>
</dbReference>
<accession>A0A098Y253</accession>
<comment type="subcellular location">
    <subcellularLocation>
        <location evidence="1">Cell septum</location>
    </subcellularLocation>
</comment>
<proteinExistence type="inferred from homology"/>
<keyword evidence="8" id="KW-1185">Reference proteome</keyword>
<keyword evidence="6" id="KW-0131">Cell cycle</keyword>
<reference evidence="7 8" key="1">
    <citation type="submission" date="2014-07" db="EMBL/GenBank/DDBJ databases">
        <title>Biosystematic studies on Modestobacter strains isolated from extreme hyper-arid desert soil and from historic building.</title>
        <authorList>
            <person name="Bukarasam K."/>
            <person name="Bull A."/>
            <person name="Girard G."/>
            <person name="van Wezel G."/>
            <person name="Goodfellow M."/>
        </authorList>
    </citation>
    <scope>NUCLEOTIDE SEQUENCE [LARGE SCALE GENOMIC DNA]</scope>
    <source>
        <strain evidence="7 8">KNN45-2b</strain>
    </source>
</reference>
<evidence type="ECO:0000313" key="7">
    <source>
        <dbReference type="EMBL" id="KGH44557.1"/>
    </source>
</evidence>
<keyword evidence="5" id="KW-0717">Septation</keyword>
<evidence type="ECO:0000256" key="4">
    <source>
        <dbReference type="ARBA" id="ARBA00022969"/>
    </source>
</evidence>
<dbReference type="InterPro" id="IPR038658">
    <property type="entry name" value="SsgB_sf"/>
</dbReference>
<dbReference type="OrthoDB" id="3853096at2"/>
<organism evidence="7 8">
    <name type="scientific">Modestobacter caceresii</name>
    <dbReference type="NCBI Taxonomy" id="1522368"/>
    <lineage>
        <taxon>Bacteria</taxon>
        <taxon>Bacillati</taxon>
        <taxon>Actinomycetota</taxon>
        <taxon>Actinomycetes</taxon>
        <taxon>Geodermatophilales</taxon>
        <taxon>Geodermatophilaceae</taxon>
        <taxon>Modestobacter</taxon>
    </lineage>
</organism>
<dbReference type="InterPro" id="IPR006776">
    <property type="entry name" value="SsgB"/>
</dbReference>
<keyword evidence="4" id="KW-0749">Sporulation</keyword>
<name>A0A098Y253_9ACTN</name>
<evidence type="ECO:0000256" key="2">
    <source>
        <dbReference type="ARBA" id="ARBA00009323"/>
    </source>
</evidence>
<dbReference type="STRING" id="1522368.IN07_23195"/>
<protein>
    <submittedName>
        <fullName evidence="7">Sporulation protein SsgA</fullName>
    </submittedName>
</protein>
<dbReference type="RefSeq" id="WP_036340840.1">
    <property type="nucleotide sequence ID" value="NZ_JPMX01000119.1"/>
</dbReference>
<evidence type="ECO:0000256" key="1">
    <source>
        <dbReference type="ARBA" id="ARBA00004431"/>
    </source>
</evidence>
<dbReference type="GO" id="GO:0030428">
    <property type="term" value="C:cell septum"/>
    <property type="evidence" value="ECO:0007669"/>
    <property type="project" value="UniProtKB-SubCell"/>
</dbReference>
<gene>
    <name evidence="7" type="ORF">IN07_23195</name>
</gene>
<dbReference type="GO" id="GO:0000917">
    <property type="term" value="P:division septum assembly"/>
    <property type="evidence" value="ECO:0007669"/>
    <property type="project" value="UniProtKB-KW"/>
</dbReference>
<dbReference type="GO" id="GO:0030435">
    <property type="term" value="P:sporulation resulting in formation of a cellular spore"/>
    <property type="evidence" value="ECO:0007669"/>
    <property type="project" value="UniProtKB-KW"/>
</dbReference>
<evidence type="ECO:0000256" key="3">
    <source>
        <dbReference type="ARBA" id="ARBA00022618"/>
    </source>
</evidence>
<dbReference type="Gene3D" id="2.30.31.20">
    <property type="entry name" value="Sporulation-specific cell division protein SsgB"/>
    <property type="match status" value="1"/>
</dbReference>
<keyword evidence="3" id="KW-0132">Cell division</keyword>
<evidence type="ECO:0000313" key="8">
    <source>
        <dbReference type="Proteomes" id="UP000029713"/>
    </source>
</evidence>
<dbReference type="Proteomes" id="UP000029713">
    <property type="component" value="Unassembled WGS sequence"/>
</dbReference>
<comment type="caution">
    <text evidence="7">The sequence shown here is derived from an EMBL/GenBank/DDBJ whole genome shotgun (WGS) entry which is preliminary data.</text>
</comment>